<gene>
    <name evidence="3" type="ORF">JKK62_13005</name>
</gene>
<dbReference type="Pfam" id="PF01381">
    <property type="entry name" value="HTH_3"/>
    <property type="match status" value="1"/>
</dbReference>
<dbReference type="PROSITE" id="PS50943">
    <property type="entry name" value="HTH_CROC1"/>
    <property type="match status" value="1"/>
</dbReference>
<evidence type="ECO:0000256" key="1">
    <source>
        <dbReference type="ARBA" id="ARBA00023125"/>
    </source>
</evidence>
<sequence>MAEFGENIRRAREELGITQQTLADQLYVTRQAVSRWENGSRYPDLLTAKRLAASLDTTLDDLLADDDMHTYPEVNPVIEYPLYKRVQTALFSAAFMVNLV</sequence>
<feature type="non-terminal residue" evidence="3">
    <location>
        <position position="100"/>
    </location>
</feature>
<dbReference type="PANTHER" id="PTHR46558">
    <property type="entry name" value="TRACRIPTIONAL REGULATORY PROTEIN-RELATED-RELATED"/>
    <property type="match status" value="1"/>
</dbReference>
<dbReference type="Gene3D" id="1.10.260.40">
    <property type="entry name" value="lambda repressor-like DNA-binding domains"/>
    <property type="match status" value="1"/>
</dbReference>
<evidence type="ECO:0000313" key="4">
    <source>
        <dbReference type="Proteomes" id="UP000633365"/>
    </source>
</evidence>
<dbReference type="CDD" id="cd00093">
    <property type="entry name" value="HTH_XRE"/>
    <property type="match status" value="1"/>
</dbReference>
<comment type="caution">
    <text evidence="3">The sequence shown here is derived from an EMBL/GenBank/DDBJ whole genome shotgun (WGS) entry which is preliminary data.</text>
</comment>
<keyword evidence="4" id="KW-1185">Reference proteome</keyword>
<dbReference type="InterPro" id="IPR010982">
    <property type="entry name" value="Lambda_DNA-bd_dom_sf"/>
</dbReference>
<keyword evidence="1" id="KW-0238">DNA-binding</keyword>
<name>A0A934WT92_9FIRM</name>
<proteinExistence type="predicted"/>
<feature type="domain" description="HTH cro/C1-type" evidence="2">
    <location>
        <begin position="8"/>
        <end position="62"/>
    </location>
</feature>
<protein>
    <submittedName>
        <fullName evidence="3">Helix-turn-helix transcriptional regulator</fullName>
    </submittedName>
</protein>
<evidence type="ECO:0000313" key="3">
    <source>
        <dbReference type="EMBL" id="MBK6089547.1"/>
    </source>
</evidence>
<organism evidence="3 4">
    <name type="scientific">Ruminococcus difficilis</name>
    <dbReference type="NCBI Taxonomy" id="2763069"/>
    <lineage>
        <taxon>Bacteria</taxon>
        <taxon>Bacillati</taxon>
        <taxon>Bacillota</taxon>
        <taxon>Clostridia</taxon>
        <taxon>Eubacteriales</taxon>
        <taxon>Oscillospiraceae</taxon>
        <taxon>Ruminococcus</taxon>
    </lineage>
</organism>
<dbReference type="PANTHER" id="PTHR46558:SF4">
    <property type="entry name" value="DNA-BIDING PHAGE PROTEIN"/>
    <property type="match status" value="1"/>
</dbReference>
<dbReference type="InterPro" id="IPR001387">
    <property type="entry name" value="Cro/C1-type_HTH"/>
</dbReference>
<dbReference type="RefSeq" id="WP_201428265.1">
    <property type="nucleotide sequence ID" value="NZ_JAEQMG010000142.1"/>
</dbReference>
<accession>A0A934WT92</accession>
<evidence type="ECO:0000259" key="2">
    <source>
        <dbReference type="PROSITE" id="PS50943"/>
    </source>
</evidence>
<dbReference type="SUPFAM" id="SSF47413">
    <property type="entry name" value="lambda repressor-like DNA-binding domains"/>
    <property type="match status" value="1"/>
</dbReference>
<dbReference type="Proteomes" id="UP000633365">
    <property type="component" value="Unassembled WGS sequence"/>
</dbReference>
<dbReference type="AlphaFoldDB" id="A0A934WT92"/>
<reference evidence="3" key="1">
    <citation type="submission" date="2021-01" db="EMBL/GenBank/DDBJ databases">
        <title>Genome public.</title>
        <authorList>
            <person name="Liu C."/>
            <person name="Sun Q."/>
        </authorList>
    </citation>
    <scope>NUCLEOTIDE SEQUENCE</scope>
    <source>
        <strain evidence="3">M6</strain>
    </source>
</reference>
<dbReference type="EMBL" id="JAEQMG010000142">
    <property type="protein sequence ID" value="MBK6089547.1"/>
    <property type="molecule type" value="Genomic_DNA"/>
</dbReference>
<dbReference type="GO" id="GO:0003677">
    <property type="term" value="F:DNA binding"/>
    <property type="evidence" value="ECO:0007669"/>
    <property type="project" value="UniProtKB-KW"/>
</dbReference>
<dbReference type="SMART" id="SM00530">
    <property type="entry name" value="HTH_XRE"/>
    <property type="match status" value="1"/>
</dbReference>